<sequence>MAFPPRLVRSRTTVFKPQCTHLTMTRVYDLDATCFSCQGPGQFGWLYQCTQDCDKIIQERLSCMDFLDYAFRKSMGIRKGSPEARKDKLSFLAELTPEQMACYRPDQIATILRQREQLKNVIAEDEFDGRGLLLFNNTPPLHGLGAFMDNNTGEWAYGENKDCQYRVCPRCRPVCADRAFLSLDAVANGEIPPTAAAGFGFEALGGRPVIDKDVIKSINEHRSKAQRRQMMELLEEQIARMLGRHHKNPDLRNVLRKTVFAPKPPRLPIVKKVAHTGQCRHQREPVPVNIAQYDDQTVASSHVPDLLENPWPWSNTFGNGNMTEPSGNQVQEQPQRQGSRATRIPRPATPSRSTRRRLADQLLFSTSHFPPDEGYPWRLLSSRGNIEAGDPSLRRRSKTTDSQGSSIVHNLADCSSMPLAANNGVAMTEESIEVGLPDVVTQV</sequence>
<dbReference type="Proteomes" id="UP000746612">
    <property type="component" value="Unassembled WGS sequence"/>
</dbReference>
<feature type="compositionally biased region" description="Polar residues" evidence="1">
    <location>
        <begin position="312"/>
        <end position="338"/>
    </location>
</feature>
<proteinExistence type="predicted"/>
<dbReference type="EMBL" id="CAAKMV010000148">
    <property type="protein sequence ID" value="VIO60809.1"/>
    <property type="molecule type" value="Genomic_DNA"/>
</dbReference>
<dbReference type="AlphaFoldDB" id="A0A679P065"/>
<dbReference type="OMA" id="QFGWLYQ"/>
<evidence type="ECO:0000313" key="4">
    <source>
        <dbReference type="Proteomes" id="UP000746612"/>
    </source>
</evidence>
<evidence type="ECO:0000313" key="3">
    <source>
        <dbReference type="EMBL" id="VIO60809.1"/>
    </source>
</evidence>
<feature type="region of interest" description="Disordered" evidence="1">
    <location>
        <begin position="309"/>
        <end position="355"/>
    </location>
</feature>
<dbReference type="EMBL" id="CAJPIJ010000158">
    <property type="protein sequence ID" value="CAG1995070.1"/>
    <property type="molecule type" value="Genomic_DNA"/>
</dbReference>
<organism evidence="2 4">
    <name type="scientific">Gibberella zeae</name>
    <name type="common">Wheat head blight fungus</name>
    <name type="synonym">Fusarium graminearum</name>
    <dbReference type="NCBI Taxonomy" id="5518"/>
    <lineage>
        <taxon>Eukaryota</taxon>
        <taxon>Fungi</taxon>
        <taxon>Dikarya</taxon>
        <taxon>Ascomycota</taxon>
        <taxon>Pezizomycotina</taxon>
        <taxon>Sordariomycetes</taxon>
        <taxon>Hypocreomycetidae</taxon>
        <taxon>Hypocreales</taxon>
        <taxon>Nectriaceae</taxon>
        <taxon>Fusarium</taxon>
    </lineage>
</organism>
<protein>
    <submittedName>
        <fullName evidence="2">Uncharacterized protein</fullName>
    </submittedName>
</protein>
<feature type="compositionally biased region" description="Low complexity" evidence="1">
    <location>
        <begin position="339"/>
        <end position="352"/>
    </location>
</feature>
<evidence type="ECO:0000256" key="1">
    <source>
        <dbReference type="SAM" id="MobiDB-lite"/>
    </source>
</evidence>
<name>A0A679P065_GIBZA</name>
<reference evidence="2" key="2">
    <citation type="submission" date="2021-03" db="EMBL/GenBank/DDBJ databases">
        <authorList>
            <person name="Alouane T."/>
            <person name="Langin T."/>
            <person name="Bonhomme L."/>
        </authorList>
    </citation>
    <scope>NUCLEOTIDE SEQUENCE</scope>
    <source>
        <strain evidence="2">MDC_Fg202</strain>
    </source>
</reference>
<dbReference type="OrthoDB" id="4776522at2759"/>
<accession>A0A679P065</accession>
<reference evidence="3" key="1">
    <citation type="submission" date="2019-04" db="EMBL/GenBank/DDBJ databases">
        <authorList>
            <person name="Melise S."/>
            <person name="Noan J."/>
            <person name="Okalmin O."/>
        </authorList>
    </citation>
    <scope>NUCLEOTIDE SEQUENCE</scope>
    <source>
        <strain evidence="3">FN9</strain>
    </source>
</reference>
<evidence type="ECO:0000313" key="2">
    <source>
        <dbReference type="EMBL" id="CAG1995070.1"/>
    </source>
</evidence>
<gene>
    <name evidence="3" type="ORF">FUG_LOCUS416523</name>
    <name evidence="2" type="ORF">MDCFG202_LOCUS389619</name>
</gene>
<feature type="region of interest" description="Disordered" evidence="1">
    <location>
        <begin position="386"/>
        <end position="409"/>
    </location>
</feature>